<proteinExistence type="predicted"/>
<reference evidence="1 2" key="1">
    <citation type="submission" date="2018-03" db="EMBL/GenBank/DDBJ databases">
        <title>Genomic Encyclopedia of Archaeal and Bacterial Type Strains, Phase II (KMG-II): from individual species to whole genera.</title>
        <authorList>
            <person name="Goeker M."/>
        </authorList>
    </citation>
    <scope>NUCLEOTIDE SEQUENCE [LARGE SCALE GENOMIC DNA]</scope>
    <source>
        <strain evidence="1 2">DSM 24859</strain>
    </source>
</reference>
<dbReference type="EMBL" id="PYAW01000003">
    <property type="protein sequence ID" value="PSL46415.1"/>
    <property type="molecule type" value="Genomic_DNA"/>
</dbReference>
<comment type="caution">
    <text evidence="1">The sequence shown here is derived from an EMBL/GenBank/DDBJ whole genome shotgun (WGS) entry which is preliminary data.</text>
</comment>
<keyword evidence="2" id="KW-1185">Reference proteome</keyword>
<organism evidence="1 2">
    <name type="scientific">Chitinophaga niastensis</name>
    <dbReference type="NCBI Taxonomy" id="536980"/>
    <lineage>
        <taxon>Bacteria</taxon>
        <taxon>Pseudomonadati</taxon>
        <taxon>Bacteroidota</taxon>
        <taxon>Chitinophagia</taxon>
        <taxon>Chitinophagales</taxon>
        <taxon>Chitinophagaceae</taxon>
        <taxon>Chitinophaga</taxon>
    </lineage>
</organism>
<evidence type="ECO:0000313" key="1">
    <source>
        <dbReference type="EMBL" id="PSL46415.1"/>
    </source>
</evidence>
<gene>
    <name evidence="1" type="ORF">CLV51_103393</name>
</gene>
<dbReference type="Proteomes" id="UP000240971">
    <property type="component" value="Unassembled WGS sequence"/>
</dbReference>
<dbReference type="AlphaFoldDB" id="A0A2P8HJN3"/>
<protein>
    <submittedName>
        <fullName evidence="1">Uncharacterized protein</fullName>
    </submittedName>
</protein>
<sequence>MFATNVVTKHNIAADLFPHTTVFKQCIWLVARFQYIFAVQVAVVRPVKHAQQGRVDIYL</sequence>
<evidence type="ECO:0000313" key="2">
    <source>
        <dbReference type="Proteomes" id="UP000240971"/>
    </source>
</evidence>
<accession>A0A2P8HJN3</accession>
<name>A0A2P8HJN3_CHINA</name>